<evidence type="ECO:0000256" key="1">
    <source>
        <dbReference type="ARBA" id="ARBA00010326"/>
    </source>
</evidence>
<dbReference type="AlphaFoldDB" id="A0A6G1SNV1"/>
<sequence>MMSRSSRTETRSRHNEIKRTMHSHEKVRRWEKKWVTIEDTSMQIFKWVPIRLDEQLSHQGQNQDNLLLQNGNNNNNTDFSKAGQISINPTTNTATDTIIEKLPNDDCRQSSINVSDPPATINGNKENMSLATGVSGLITNMDVDKKVEQTKTSTDIVSATAKRQDIVLEELAVKTELEESKASSNSSDTVQKVFEQQSAEKRTHDDISKPQESSKISEEEEPPAKVVKQQAGEDSAEPNNSVSSEQTTPDGQTSKESTD</sequence>
<dbReference type="Pfam" id="PF04714">
    <property type="entry name" value="BCL_N"/>
    <property type="match status" value="1"/>
</dbReference>
<evidence type="ECO:0000256" key="2">
    <source>
        <dbReference type="SAM" id="MobiDB-lite"/>
    </source>
</evidence>
<organism evidence="3">
    <name type="scientific">Aceria tosichella</name>
    <name type="common">wheat curl mite</name>
    <dbReference type="NCBI Taxonomy" id="561515"/>
    <lineage>
        <taxon>Eukaryota</taxon>
        <taxon>Metazoa</taxon>
        <taxon>Ecdysozoa</taxon>
        <taxon>Arthropoda</taxon>
        <taxon>Chelicerata</taxon>
        <taxon>Arachnida</taxon>
        <taxon>Acari</taxon>
        <taxon>Acariformes</taxon>
        <taxon>Trombidiformes</taxon>
        <taxon>Prostigmata</taxon>
        <taxon>Eupodina</taxon>
        <taxon>Eriophyoidea</taxon>
        <taxon>Eriophyidae</taxon>
        <taxon>Eriophyinae</taxon>
        <taxon>Aceriini</taxon>
        <taxon>Aceria</taxon>
    </lineage>
</organism>
<feature type="compositionally biased region" description="Polar residues" evidence="2">
    <location>
        <begin position="237"/>
        <end position="259"/>
    </location>
</feature>
<feature type="region of interest" description="Disordered" evidence="2">
    <location>
        <begin position="103"/>
        <end position="127"/>
    </location>
</feature>
<feature type="region of interest" description="Disordered" evidence="2">
    <location>
        <begin position="1"/>
        <end position="21"/>
    </location>
</feature>
<feature type="compositionally biased region" description="Basic and acidic residues" evidence="2">
    <location>
        <begin position="198"/>
        <end position="209"/>
    </location>
</feature>
<dbReference type="PANTHER" id="PTHR12767">
    <property type="entry name" value="BCL7 RELATED"/>
    <property type="match status" value="1"/>
</dbReference>
<evidence type="ECO:0000313" key="3">
    <source>
        <dbReference type="EMBL" id="MDE52165.1"/>
    </source>
</evidence>
<comment type="similarity">
    <text evidence="1">Belongs to the BCL7 family.</text>
</comment>
<dbReference type="PANTHER" id="PTHR12767:SF9">
    <property type="entry name" value="BCL7-LIKE"/>
    <property type="match status" value="1"/>
</dbReference>
<feature type="compositionally biased region" description="Low complexity" evidence="2">
    <location>
        <begin position="64"/>
        <end position="76"/>
    </location>
</feature>
<reference evidence="3" key="1">
    <citation type="submission" date="2018-10" db="EMBL/GenBank/DDBJ databases">
        <title>Transcriptome assembly of Aceria tosichella (Wheat curl mite) Type 2.</title>
        <authorList>
            <person name="Scully E.D."/>
            <person name="Geib S.M."/>
            <person name="Palmer N.A."/>
            <person name="Gupta A.K."/>
            <person name="Sarath G."/>
            <person name="Tatineni S."/>
        </authorList>
    </citation>
    <scope>NUCLEOTIDE SEQUENCE</scope>
    <source>
        <strain evidence="3">LincolnNE</strain>
    </source>
</reference>
<dbReference type="EMBL" id="GGYP01007394">
    <property type="protein sequence ID" value="MDE52165.1"/>
    <property type="molecule type" value="Transcribed_RNA"/>
</dbReference>
<feature type="region of interest" description="Disordered" evidence="2">
    <location>
        <begin position="176"/>
        <end position="259"/>
    </location>
</feature>
<proteinExistence type="inferred from homology"/>
<feature type="compositionally biased region" description="Polar residues" evidence="2">
    <location>
        <begin position="77"/>
        <end position="89"/>
    </location>
</feature>
<feature type="compositionally biased region" description="Polar residues" evidence="2">
    <location>
        <begin position="182"/>
        <end position="197"/>
    </location>
</feature>
<accession>A0A6G1SNV1</accession>
<dbReference type="InterPro" id="IPR006804">
    <property type="entry name" value="BCL7"/>
</dbReference>
<name>A0A6G1SNV1_9ACAR</name>
<protein>
    <submittedName>
        <fullName evidence="3">B-cell CLL/lymphoma 7 protein family member C</fullName>
    </submittedName>
</protein>
<feature type="region of interest" description="Disordered" evidence="2">
    <location>
        <begin position="64"/>
        <end position="89"/>
    </location>
</feature>
<gene>
    <name evidence="3" type="primary">Bcl7c</name>
    <name evidence="3" type="ORF">g.11230</name>
</gene>